<evidence type="ECO:0000313" key="1">
    <source>
        <dbReference type="EMBL" id="RGN93618.1"/>
    </source>
</evidence>
<evidence type="ECO:0000313" key="2">
    <source>
        <dbReference type="Proteomes" id="UP000260759"/>
    </source>
</evidence>
<organism evidence="1 2">
    <name type="scientific">Bacteroides uniformis</name>
    <dbReference type="NCBI Taxonomy" id="820"/>
    <lineage>
        <taxon>Bacteria</taxon>
        <taxon>Pseudomonadati</taxon>
        <taxon>Bacteroidota</taxon>
        <taxon>Bacteroidia</taxon>
        <taxon>Bacteroidales</taxon>
        <taxon>Bacteroidaceae</taxon>
        <taxon>Bacteroides</taxon>
    </lineage>
</organism>
<dbReference type="RefSeq" id="WP_117600653.1">
    <property type="nucleotide sequence ID" value="NZ_JBDMLH010000015.1"/>
</dbReference>
<dbReference type="AlphaFoldDB" id="A0A3E5EXU3"/>
<sequence>MENKLFKSQRQTVEELITEYINLCNKYDELECIGLKVELKFFSIDNLLHWALDLIGFPQDTTLEADGINGKFFCRDYLTDSTLLDEESGSNTHNTVEEYVDFLYKEFETLKEKEPLLFQ</sequence>
<dbReference type="EMBL" id="QSVA01000009">
    <property type="protein sequence ID" value="RGN93618.1"/>
    <property type="molecule type" value="Genomic_DNA"/>
</dbReference>
<proteinExistence type="predicted"/>
<dbReference type="Proteomes" id="UP000260759">
    <property type="component" value="Unassembled WGS sequence"/>
</dbReference>
<reference evidence="1 2" key="1">
    <citation type="submission" date="2018-08" db="EMBL/GenBank/DDBJ databases">
        <title>A genome reference for cultivated species of the human gut microbiota.</title>
        <authorList>
            <person name="Zou Y."/>
            <person name="Xue W."/>
            <person name="Luo G."/>
        </authorList>
    </citation>
    <scope>NUCLEOTIDE SEQUENCE [LARGE SCALE GENOMIC DNA]</scope>
    <source>
        <strain evidence="1 2">OM03-4</strain>
    </source>
</reference>
<comment type="caution">
    <text evidence="1">The sequence shown here is derived from an EMBL/GenBank/DDBJ whole genome shotgun (WGS) entry which is preliminary data.</text>
</comment>
<protein>
    <submittedName>
        <fullName evidence="1">Uncharacterized protein</fullName>
    </submittedName>
</protein>
<name>A0A3E5EXU3_BACUN</name>
<gene>
    <name evidence="1" type="ORF">DXB37_12190</name>
</gene>
<accession>A0A3E5EXU3</accession>